<dbReference type="AlphaFoldDB" id="A0A6J4GGW3"/>
<proteinExistence type="predicted"/>
<gene>
    <name evidence="1" type="ORF">FLA105534_01533</name>
</gene>
<evidence type="ECO:0000313" key="1">
    <source>
        <dbReference type="EMBL" id="CAA9197237.1"/>
    </source>
</evidence>
<reference evidence="1 2" key="1">
    <citation type="submission" date="2020-02" db="EMBL/GenBank/DDBJ databases">
        <authorList>
            <person name="Criscuolo A."/>
        </authorList>
    </citation>
    <scope>NUCLEOTIDE SEQUENCE [LARGE SCALE GENOMIC DNA]</scope>
    <source>
        <strain evidence="1">CIP105534</strain>
    </source>
</reference>
<evidence type="ECO:0000313" key="2">
    <source>
        <dbReference type="Proteomes" id="UP000479938"/>
    </source>
</evidence>
<protein>
    <submittedName>
        <fullName evidence="1">Uncharacterized protein</fullName>
    </submittedName>
</protein>
<sequence length="396" mass="46502">MITIYPLEWIDSLILQTLDPKKTNIGDLSEKDLALITHNLSKESHKIQIQLKNEVFALHQKRQIRLLVQKYHASFVYLLDKVIEYQKNHLALTGVMAAIVDVVIDTLYELLSFIQCRYAHYLSLDERVPLRYLIVSREEILLRLQALKDKKMQITTAGTLIEIVFNAINNSIADKPERKITYREIFYQKELLKYLDALVDISDSSGFYSAMDQLLIEMNFNYPPYIMDFTDRIENHLSLQESLEGKINELVLYHKEFSQLLFNEKISFDPARENIRYVLENWFRHEIAYLERKIQILPETQRISEPDQNVRSDNKVECALSIDQMGLILRAGDEARILKARSLNCVFKTIVPYLSSSQKKDLSYNSMRSKSYTPEDRDKEIAIKTLKRIIKHIEEF</sequence>
<name>A0A6J4GGW3_9FLAO</name>
<organism evidence="1 2">
    <name type="scientific">Flavobacterium bizetiae</name>
    <dbReference type="NCBI Taxonomy" id="2704140"/>
    <lineage>
        <taxon>Bacteria</taxon>
        <taxon>Pseudomonadati</taxon>
        <taxon>Bacteroidota</taxon>
        <taxon>Flavobacteriia</taxon>
        <taxon>Flavobacteriales</taxon>
        <taxon>Flavobacteriaceae</taxon>
        <taxon>Flavobacterium</taxon>
    </lineage>
</organism>
<dbReference type="RefSeq" id="WP_173970208.1">
    <property type="nucleotide sequence ID" value="NZ_CADCSU010000068.1"/>
</dbReference>
<dbReference type="EMBL" id="CADCSU010000068">
    <property type="protein sequence ID" value="CAA9197237.1"/>
    <property type="molecule type" value="Genomic_DNA"/>
</dbReference>
<accession>A0A6J4GGW3</accession>
<dbReference type="Proteomes" id="UP000479938">
    <property type="component" value="Unassembled WGS sequence"/>
</dbReference>
<keyword evidence="2" id="KW-1185">Reference proteome</keyword>